<dbReference type="PRINTS" id="PR00380">
    <property type="entry name" value="KINESINHEAVY"/>
</dbReference>
<keyword evidence="14" id="KW-1185">Reference proteome</keyword>
<dbReference type="PANTHER" id="PTHR37739:SF14">
    <property type="entry name" value="KINESIN-LIKE PROTEIN KIN-12E"/>
    <property type="match status" value="1"/>
</dbReference>
<feature type="compositionally biased region" description="Polar residues" evidence="10">
    <location>
        <begin position="1958"/>
        <end position="1970"/>
    </location>
</feature>
<feature type="coiled-coil region" evidence="9">
    <location>
        <begin position="848"/>
        <end position="896"/>
    </location>
</feature>
<comment type="similarity">
    <text evidence="6">Belongs to the TRAFAC class myosin-kinesin ATPase superfamily. Kinesin family. KIN-12 subfamily.</text>
</comment>
<feature type="coiled-coil region" evidence="9">
    <location>
        <begin position="704"/>
        <end position="738"/>
    </location>
</feature>
<sequence length="2124" mass="238611">MPVFSTADSTMSALRKRFGYGQIQQPELAESAPTIMKSSVSSPDLLLKSARRDNSVSDDGETTSAAASRSFEFGLDPNFWKEHNVQVIIRLRPLNSSEISTQGQSRCVRQESSQTITWTGHPESRFTFDLVADESVSQEMMFKAAGVPMVENCMEGYNSCMFAYGQTGSGKTHTMLGDIEGGTRRHSVNCGMTPRVFEYLFSRIQKDKDARREEKIKFTCRCSFIEIYNEQILDLLDPSSVNLQIREDIHKGIYVENVNEVEVTSARDVIQQLIQGSANRKVASTNMNRASSRSHSVFTCVIESKWESQGVTHHRFARLNLVDLAGSERQKSSGAEGERLKEATNINKSLSTLGLVIMNLVSISNGRSPHVPYRDSKLTFLLQDSLGGNAKTSIIANISPSSSCSLETLSTLKFAQRAKFIKNHAIINEDASGDVLALRLENQNLKKEVSRLRSLVNGRAESYDGDVLSITFPGSPGTFKWDGHQGFSSPIVSQKKISHKKGYEAALVGALQREKDKDTAMQALAAENQAALRLAKQREDEIQAWKMRLRFRESNIKRLESVASGKISAETHLLKEREELLEEIELLRAQVDRNQEVTRFAMENLRLKEEIRRLKSFCEDGAQERLNEQITVLEKELREALDWKLMHESDCANSQKESSDLVLGTPSDSNFLTSNQESASPWRTSMSEENEFLRMQAIQNQSEIDALHRKIDFLIDEKDKLERHVNDLATELDAERLSKEATAKETQKGDTKFPSLVNIGVSDQTELKTMVDAIAAASEREAEAHEMAFFLSKENDELKMKLKVLIEDNNKLIDLYERAVAENHTKSSDISEIPWQDSTEVHSDCIAKVDEAKEVVEVEKENEKLKCELTEIHEENDKLLSLYEKAMQERDELRKVIASGQCKNADEKLVEIDNDQCLSIEEASVCYENEREGEESNVHDGNTDLDLESRLYEVHVQDDCSLHSMDSPMHTSCDSDEANMESFAEVGKNYVAESVEQNTMEIDEPKNPDEQEESCTLQGNITTVGFEDLKSIRTKLAEAQEKLSYSAESVSMFGSFERAMGEVDTLSDKISKLEGSKQAKQQECRNLKVLSSELLERKDLANKKLSALKHSLMNFSSSVGYFEQREALARSRLDASSQHLNRRKENLISLQLSRQELVNALSKIKQTETELRSTIEKLRLKMEEENRKLESERVLFAIDNVEKPASELSHRNWKITGKASALLKSEEEKTTLQNQIKLNREKLGNVKKEAEAMNGKLAKMSSQIQVEEAELQKETLAVEEMNIKLQNSLHEKELLLEVKENGRYEFESMLLEYQQSLFEADLKEEEIKVVQEELLMETRKVEELLRTRDEVTQRKTELVEAMACDTSFVSDKVEAALHSLRTSVVELNTMLELSWDRKCFIIHAHALTSPPSSHLQLIKCELNESSSANTQKKVSKLEVGSPIIVIEAPMLLKTAASVPCLRANEGLVKPGDVGRIVSRKPMDVWAVRLSIGRMFNGMMDPEMIRMAQEQMSRMSPAELARIQQQMMSNPDLMRMATESMQNLRTEDFKHAAEQLKHARPEEMAEIGEKMANASPDELASMRARMDAQVSYEINGAEMLKKQGNELHSQGKYKMALEKYMRAKTNLKDIPTSKGRNLLLACSLNMMSCYLKTNQYEECIREGTEVLAYDAVNVKALYRRGQAYKEFGELGEAVSDLRKAHEASPGDETIADNLRDAEERLNKEGGGHRSRGVVIEEITEEATVSSDNCENSTSESSVSSPQKTNQSTTSRSANLAEPQSTNHDYFKALKDDPESIRSFQNFISRTDPETLSAINGGKAEGISPDMIKTATDVIGKMSPEELNKMFQLASSFQGPKNGASFTSGPAPSDLSPDMLKTATDMMGKMSPEELQKMFEMASSLKGNEAATSSATGFHTSPGSVPPNMTPDMIKMATEMMNKMPTEERQKMFEMASSLRGQERASSTATSYSNGLRSDERNTRENLKVNGSDAGESSSSQHFNSNSLQSGFLNSGGDLQEQMRNQMKDPAMRQMFTSMMKNMNPEMMANMSEQFGFKLSREDAEKAQQAMSSLSPDTLDTMMKWADRVQRGVEGARKTKNWLLGRSGMALAIFMLLLAVVLHWFGFIGK</sequence>
<feature type="domain" description="Kinesin motor" evidence="12">
    <location>
        <begin position="84"/>
        <end position="421"/>
    </location>
</feature>
<feature type="region of interest" description="Disordered" evidence="10">
    <location>
        <begin position="1949"/>
        <end position="2011"/>
    </location>
</feature>
<dbReference type="InterPro" id="IPR021495">
    <property type="entry name" value="CRR42-like"/>
</dbReference>
<feature type="compositionally biased region" description="Polar residues" evidence="10">
    <location>
        <begin position="666"/>
        <end position="682"/>
    </location>
</feature>
<dbReference type="Gene3D" id="1.25.40.10">
    <property type="entry name" value="Tetratricopeptide repeat domain"/>
    <property type="match status" value="1"/>
</dbReference>
<dbReference type="InterPro" id="IPR019734">
    <property type="entry name" value="TPR_rpt"/>
</dbReference>
<keyword evidence="5 7" id="KW-0505">Motor protein</keyword>
<dbReference type="InterPro" id="IPR011990">
    <property type="entry name" value="TPR-like_helical_dom_sf"/>
</dbReference>
<evidence type="ECO:0000256" key="7">
    <source>
        <dbReference type="PROSITE-ProRule" id="PRU00283"/>
    </source>
</evidence>
<dbReference type="GO" id="GO:0003777">
    <property type="term" value="F:microtubule motor activity"/>
    <property type="evidence" value="ECO:0007669"/>
    <property type="project" value="InterPro"/>
</dbReference>
<feature type="compositionally biased region" description="Polar residues" evidence="10">
    <location>
        <begin position="1904"/>
        <end position="1917"/>
    </location>
</feature>
<keyword evidence="13" id="KW-0378">Hydrolase</keyword>
<dbReference type="FunFam" id="3.40.850.10:FF:000033">
    <property type="entry name" value="Kinesin-like protein KIN-12E"/>
    <property type="match status" value="1"/>
</dbReference>
<feature type="coiled-coil region" evidence="9">
    <location>
        <begin position="570"/>
        <end position="597"/>
    </location>
</feature>
<evidence type="ECO:0000313" key="13">
    <source>
        <dbReference type="EMBL" id="KAH6831984.1"/>
    </source>
</evidence>
<evidence type="ECO:0000256" key="5">
    <source>
        <dbReference type="ARBA" id="ARBA00023175"/>
    </source>
</evidence>
<dbReference type="Proteomes" id="UP001190926">
    <property type="component" value="Unassembled WGS sequence"/>
</dbReference>
<evidence type="ECO:0000256" key="6">
    <source>
        <dbReference type="ARBA" id="ARBA00034488"/>
    </source>
</evidence>
<dbReference type="Gene3D" id="3.40.850.10">
    <property type="entry name" value="Kinesin motor domain"/>
    <property type="match status" value="1"/>
</dbReference>
<feature type="binding site" evidence="7">
    <location>
        <begin position="165"/>
        <end position="172"/>
    </location>
    <ligand>
        <name>ATP</name>
        <dbReference type="ChEBI" id="CHEBI:30616"/>
    </ligand>
</feature>
<dbReference type="SMART" id="SM00028">
    <property type="entry name" value="TPR"/>
    <property type="match status" value="3"/>
</dbReference>
<feature type="region of interest" description="Disordered" evidence="10">
    <location>
        <begin position="1739"/>
        <end position="1780"/>
    </location>
</feature>
<dbReference type="PROSITE" id="PS00411">
    <property type="entry name" value="KINESIN_MOTOR_1"/>
    <property type="match status" value="1"/>
</dbReference>
<feature type="region of interest" description="Disordered" evidence="10">
    <location>
        <begin position="1902"/>
        <end position="1922"/>
    </location>
</feature>
<evidence type="ECO:0000256" key="10">
    <source>
        <dbReference type="SAM" id="MobiDB-lite"/>
    </source>
</evidence>
<dbReference type="GO" id="GO:0007018">
    <property type="term" value="P:microtubule-based movement"/>
    <property type="evidence" value="ECO:0007669"/>
    <property type="project" value="InterPro"/>
</dbReference>
<dbReference type="GO" id="GO:0008017">
    <property type="term" value="F:microtubule binding"/>
    <property type="evidence" value="ECO:0007669"/>
    <property type="project" value="InterPro"/>
</dbReference>
<keyword evidence="1" id="KW-0493">Microtubule</keyword>
<feature type="coiled-coil region" evidence="9">
    <location>
        <begin position="1150"/>
        <end position="1195"/>
    </location>
</feature>
<feature type="region of interest" description="Disordered" evidence="10">
    <location>
        <begin position="656"/>
        <end position="682"/>
    </location>
</feature>
<evidence type="ECO:0000256" key="1">
    <source>
        <dbReference type="ARBA" id="ARBA00022701"/>
    </source>
</evidence>
<proteinExistence type="inferred from homology"/>
<keyword evidence="4 9" id="KW-0175">Coiled coil</keyword>
<evidence type="ECO:0000256" key="2">
    <source>
        <dbReference type="ARBA" id="ARBA00022741"/>
    </source>
</evidence>
<dbReference type="InterPro" id="IPR036961">
    <property type="entry name" value="Kinesin_motor_dom_sf"/>
</dbReference>
<keyword evidence="8" id="KW-0802">TPR repeat</keyword>
<evidence type="ECO:0000256" key="3">
    <source>
        <dbReference type="ARBA" id="ARBA00022840"/>
    </source>
</evidence>
<evidence type="ECO:0000256" key="11">
    <source>
        <dbReference type="SAM" id="Phobius"/>
    </source>
</evidence>
<evidence type="ECO:0000256" key="8">
    <source>
        <dbReference type="PROSITE-ProRule" id="PRU00339"/>
    </source>
</evidence>
<dbReference type="PANTHER" id="PTHR37739">
    <property type="entry name" value="KINESIN-LIKE PROTEIN KIN-12D"/>
    <property type="match status" value="1"/>
</dbReference>
<dbReference type="InterPro" id="IPR044986">
    <property type="entry name" value="KIF15/KIN-12"/>
</dbReference>
<feature type="compositionally biased region" description="Low complexity" evidence="10">
    <location>
        <begin position="1991"/>
        <end position="2004"/>
    </location>
</feature>
<keyword evidence="2 7" id="KW-0547">Nucleotide-binding</keyword>
<gene>
    <name evidence="13" type="ORF">C2S53_008260</name>
</gene>
<keyword evidence="11" id="KW-1133">Transmembrane helix</keyword>
<feature type="compositionally biased region" description="Basic and acidic residues" evidence="10">
    <location>
        <begin position="1971"/>
        <end position="1981"/>
    </location>
</feature>
<dbReference type="Pfam" id="PF00225">
    <property type="entry name" value="Kinesin"/>
    <property type="match status" value="1"/>
</dbReference>
<dbReference type="EMBL" id="SDAM02000080">
    <property type="protein sequence ID" value="KAH6831984.1"/>
    <property type="molecule type" value="Genomic_DNA"/>
</dbReference>
<organism evidence="13 14">
    <name type="scientific">Perilla frutescens var. hirtella</name>
    <name type="common">Perilla citriodora</name>
    <name type="synonym">Perilla setoyensis</name>
    <dbReference type="NCBI Taxonomy" id="608512"/>
    <lineage>
        <taxon>Eukaryota</taxon>
        <taxon>Viridiplantae</taxon>
        <taxon>Streptophyta</taxon>
        <taxon>Embryophyta</taxon>
        <taxon>Tracheophyta</taxon>
        <taxon>Spermatophyta</taxon>
        <taxon>Magnoliopsida</taxon>
        <taxon>eudicotyledons</taxon>
        <taxon>Gunneridae</taxon>
        <taxon>Pentapetalae</taxon>
        <taxon>asterids</taxon>
        <taxon>lamiids</taxon>
        <taxon>Lamiales</taxon>
        <taxon>Lamiaceae</taxon>
        <taxon>Nepetoideae</taxon>
        <taxon>Elsholtzieae</taxon>
        <taxon>Perilla</taxon>
    </lineage>
</organism>
<comment type="caution">
    <text evidence="13">The sequence shown here is derived from an EMBL/GenBank/DDBJ whole genome shotgun (WGS) entry which is preliminary data.</text>
</comment>
<dbReference type="SUPFAM" id="SSF48452">
    <property type="entry name" value="TPR-like"/>
    <property type="match status" value="1"/>
</dbReference>
<dbReference type="PROSITE" id="PS50067">
    <property type="entry name" value="KINESIN_MOTOR_2"/>
    <property type="match status" value="1"/>
</dbReference>
<dbReference type="GO" id="GO:0016787">
    <property type="term" value="F:hydrolase activity"/>
    <property type="evidence" value="ECO:0007669"/>
    <property type="project" value="UniProtKB-KW"/>
</dbReference>
<feature type="compositionally biased region" description="Polar residues" evidence="10">
    <location>
        <begin position="1760"/>
        <end position="1780"/>
    </location>
</feature>
<dbReference type="PROSITE" id="PS50005">
    <property type="entry name" value="TPR"/>
    <property type="match status" value="1"/>
</dbReference>
<accession>A0AAD4P9I6</accession>
<dbReference type="GO" id="GO:0005874">
    <property type="term" value="C:microtubule"/>
    <property type="evidence" value="ECO:0007669"/>
    <property type="project" value="UniProtKB-KW"/>
</dbReference>
<feature type="repeat" description="TPR" evidence="8">
    <location>
        <begin position="1673"/>
        <end position="1706"/>
    </location>
</feature>
<feature type="transmembrane region" description="Helical" evidence="11">
    <location>
        <begin position="2102"/>
        <end position="2122"/>
    </location>
</feature>
<keyword evidence="11" id="KW-0472">Membrane</keyword>
<reference evidence="13 14" key="1">
    <citation type="journal article" date="2021" name="Nat. Commun.">
        <title>Incipient diploidization of the medicinal plant Perilla within 10,000 years.</title>
        <authorList>
            <person name="Zhang Y."/>
            <person name="Shen Q."/>
            <person name="Leng L."/>
            <person name="Zhang D."/>
            <person name="Chen S."/>
            <person name="Shi Y."/>
            <person name="Ning Z."/>
            <person name="Chen S."/>
        </authorList>
    </citation>
    <scope>NUCLEOTIDE SEQUENCE [LARGE SCALE GENOMIC DNA]</scope>
    <source>
        <strain evidence="14">cv. PC099</strain>
    </source>
</reference>
<protein>
    <submittedName>
        <fullName evidence="13">P-loop containing nucleoside triphosphate hydrolases superfamily protein</fullName>
    </submittedName>
</protein>
<dbReference type="Pfam" id="PF11347">
    <property type="entry name" value="CRR42-like"/>
    <property type="match status" value="1"/>
</dbReference>
<keyword evidence="3 7" id="KW-0067">ATP-binding</keyword>
<dbReference type="GO" id="GO:0005524">
    <property type="term" value="F:ATP binding"/>
    <property type="evidence" value="ECO:0007669"/>
    <property type="project" value="UniProtKB-UniRule"/>
</dbReference>
<evidence type="ECO:0000259" key="12">
    <source>
        <dbReference type="PROSITE" id="PS50067"/>
    </source>
</evidence>
<dbReference type="InterPro" id="IPR001752">
    <property type="entry name" value="Kinesin_motor_dom"/>
</dbReference>
<dbReference type="InterPro" id="IPR027417">
    <property type="entry name" value="P-loop_NTPase"/>
</dbReference>
<keyword evidence="11" id="KW-0812">Transmembrane</keyword>
<evidence type="ECO:0000256" key="9">
    <source>
        <dbReference type="SAM" id="Coils"/>
    </source>
</evidence>
<dbReference type="GO" id="GO:0010258">
    <property type="term" value="P:NADH dehydrogenase complex (plastoquinone) assembly"/>
    <property type="evidence" value="ECO:0007669"/>
    <property type="project" value="InterPro"/>
</dbReference>
<dbReference type="SUPFAM" id="SSF52540">
    <property type="entry name" value="P-loop containing nucleoside triphosphate hydrolases"/>
    <property type="match status" value="1"/>
</dbReference>
<dbReference type="SMART" id="SM00129">
    <property type="entry name" value="KISc"/>
    <property type="match status" value="1"/>
</dbReference>
<evidence type="ECO:0000313" key="14">
    <source>
        <dbReference type="Proteomes" id="UP001190926"/>
    </source>
</evidence>
<name>A0AAD4P9I6_PERFH</name>
<feature type="coiled-coil region" evidence="9">
    <location>
        <begin position="428"/>
        <end position="455"/>
    </location>
</feature>
<feature type="coiled-coil region" evidence="9">
    <location>
        <begin position="1222"/>
        <end position="1284"/>
    </location>
</feature>
<dbReference type="InterPro" id="IPR019821">
    <property type="entry name" value="Kinesin_motor_CS"/>
</dbReference>
<evidence type="ECO:0000256" key="4">
    <source>
        <dbReference type="ARBA" id="ARBA00023054"/>
    </source>
</evidence>